<evidence type="ECO:0000313" key="14">
    <source>
        <dbReference type="Proteomes" id="UP000290900"/>
    </source>
</evidence>
<dbReference type="GO" id="GO:0046354">
    <property type="term" value="P:mannan biosynthetic process"/>
    <property type="evidence" value="ECO:0007669"/>
    <property type="project" value="UniProtKB-ARBA"/>
</dbReference>
<evidence type="ECO:0000256" key="6">
    <source>
        <dbReference type="ARBA" id="ARBA00022692"/>
    </source>
</evidence>
<dbReference type="STRING" id="13370.A0A448YTQ3"/>
<dbReference type="InterPro" id="IPR029044">
    <property type="entry name" value="Nucleotide-diphossugar_trans"/>
</dbReference>
<evidence type="ECO:0000313" key="13">
    <source>
        <dbReference type="EMBL" id="VEU24255.1"/>
    </source>
</evidence>
<evidence type="ECO:0000256" key="10">
    <source>
        <dbReference type="ARBA" id="ARBA00023136"/>
    </source>
</evidence>
<keyword evidence="14" id="KW-1185">Reference proteome</keyword>
<evidence type="ECO:0000256" key="2">
    <source>
        <dbReference type="ARBA" id="ARBA00004922"/>
    </source>
</evidence>
<keyword evidence="10 12" id="KW-0472">Membrane</keyword>
<dbReference type="GO" id="GO:0000033">
    <property type="term" value="F:alpha-1,3-mannosyltransferase activity"/>
    <property type="evidence" value="ECO:0007669"/>
    <property type="project" value="TreeGrafter"/>
</dbReference>
<dbReference type="AlphaFoldDB" id="A0A448YTQ3"/>
<dbReference type="InParanoid" id="A0A448YTQ3"/>
<evidence type="ECO:0000256" key="1">
    <source>
        <dbReference type="ARBA" id="ARBA00004323"/>
    </source>
</evidence>
<name>A0A448YTQ3_BRENA</name>
<evidence type="ECO:0000256" key="4">
    <source>
        <dbReference type="ARBA" id="ARBA00022676"/>
    </source>
</evidence>
<feature type="transmembrane region" description="Helical" evidence="12">
    <location>
        <begin position="21"/>
        <end position="42"/>
    </location>
</feature>
<dbReference type="Proteomes" id="UP000290900">
    <property type="component" value="Unassembled WGS sequence"/>
</dbReference>
<keyword evidence="8 12" id="KW-1133">Transmembrane helix</keyword>
<organism evidence="13 14">
    <name type="scientific">Brettanomyces naardenensis</name>
    <name type="common">Yeast</name>
    <dbReference type="NCBI Taxonomy" id="13370"/>
    <lineage>
        <taxon>Eukaryota</taxon>
        <taxon>Fungi</taxon>
        <taxon>Dikarya</taxon>
        <taxon>Ascomycota</taxon>
        <taxon>Saccharomycotina</taxon>
        <taxon>Pichiomycetes</taxon>
        <taxon>Pichiales</taxon>
        <taxon>Pichiaceae</taxon>
        <taxon>Brettanomyces</taxon>
    </lineage>
</organism>
<comment type="subcellular location">
    <subcellularLocation>
        <location evidence="1">Golgi apparatus membrane</location>
        <topology evidence="1">Single-pass type II membrane protein</topology>
    </subcellularLocation>
</comment>
<dbReference type="GO" id="GO:0000139">
    <property type="term" value="C:Golgi membrane"/>
    <property type="evidence" value="ECO:0007669"/>
    <property type="project" value="UniProtKB-SubCell"/>
</dbReference>
<evidence type="ECO:0000256" key="5">
    <source>
        <dbReference type="ARBA" id="ARBA00022679"/>
    </source>
</evidence>
<reference evidence="13 14" key="1">
    <citation type="submission" date="2018-12" db="EMBL/GenBank/DDBJ databases">
        <authorList>
            <person name="Tiukova I."/>
            <person name="Dainat J."/>
        </authorList>
    </citation>
    <scope>NUCLEOTIDE SEQUENCE [LARGE SCALE GENOMIC DNA]</scope>
</reference>
<gene>
    <name evidence="13" type="ORF">BRENAR_LOCUS4983</name>
</gene>
<evidence type="ECO:0000256" key="8">
    <source>
        <dbReference type="ARBA" id="ARBA00022989"/>
    </source>
</evidence>
<keyword evidence="11" id="KW-0325">Glycoprotein</keyword>
<dbReference type="GO" id="GO:0006493">
    <property type="term" value="P:protein O-linked glycosylation"/>
    <property type="evidence" value="ECO:0007669"/>
    <property type="project" value="TreeGrafter"/>
</dbReference>
<dbReference type="PANTHER" id="PTHR31392">
    <property type="entry name" value="ALPHA-1,3-MANNOSYLTRANSFERASE MNN1-RELATED"/>
    <property type="match status" value="1"/>
</dbReference>
<keyword evidence="4" id="KW-0328">Glycosyltransferase</keyword>
<keyword evidence="7" id="KW-0735">Signal-anchor</keyword>
<keyword evidence="6 12" id="KW-0812">Transmembrane</keyword>
<dbReference type="Pfam" id="PF11051">
    <property type="entry name" value="Mannosyl_trans3"/>
    <property type="match status" value="1"/>
</dbReference>
<dbReference type="EMBL" id="CAACVR010000075">
    <property type="protein sequence ID" value="VEU24255.1"/>
    <property type="molecule type" value="Genomic_DNA"/>
</dbReference>
<evidence type="ECO:0000256" key="9">
    <source>
        <dbReference type="ARBA" id="ARBA00023034"/>
    </source>
</evidence>
<dbReference type="OrthoDB" id="430354at2759"/>
<comment type="similarity">
    <text evidence="3">Belongs to the MNN1/MNT family.</text>
</comment>
<evidence type="ECO:0000256" key="7">
    <source>
        <dbReference type="ARBA" id="ARBA00022968"/>
    </source>
</evidence>
<sequence length="677" mass="78146">MRPLHPFKTISRKIRSAHATTIISLLLSLAVFKLSLEIISFYTNSVPLEIYLDKGYGPFTLSFYTKLAKLRHLGTEGFLKKSSAIKSIDELFDDNLEPLHFGNVTANPLEIIGSKYPNFKQFKHLSLERKAEVYVNEVIPECRYQFDPVNQGLFEGDHSPAVEMEKKKERWSELCSAFTQKELIKLGLTPEVVNGLFNEVEEERLLFNFKLSSQIKHLFNHLKFFGSLFLRDQNPLSDKMDLLCNSAFQKLFPWISGKYPKFTRFNEDLEEVEIFPFADRNQRCFIKNLQVGSKGRGIVISADDSMVPELSSLLTVLRLLSNGSSTDPIQIFYTGDTLPKMAMKKLVEVATEPMKPVDNDVFPKIPAPLQLTFVDVTESIESDYRGYFEHYNMKLLAYLFNSFEEMMLMDTDTVPLMSINEIFKLPQYQETSTLFYRDREVDIMMSDEASVTFGGLLNGANESSYLDLKKSSNKLSERLLKRKFKFLMESGLVLINRKERFDGVMASTMMVFFKPFQDNVHGEKEYFWLGQEVMGHEYRFNENYAVAVGELSFRASKGKEKQICSIHPAHVKDDRSSVVWMNSGFLVCKKSDAYSNDDDHDLRSTIWDKRRQYESPIIIRNAVVPRGVDGWKVSPNCMGFMWCAISAEVLNFKEADRKKWELLGKAWVDRYKRVRGN</sequence>
<dbReference type="Gene3D" id="3.90.550.10">
    <property type="entry name" value="Spore Coat Polysaccharide Biosynthesis Protein SpsA, Chain A"/>
    <property type="match status" value="1"/>
</dbReference>
<evidence type="ECO:0000256" key="12">
    <source>
        <dbReference type="SAM" id="Phobius"/>
    </source>
</evidence>
<dbReference type="SUPFAM" id="SSF53448">
    <property type="entry name" value="Nucleotide-diphospho-sugar transferases"/>
    <property type="match status" value="1"/>
</dbReference>
<proteinExistence type="inferred from homology"/>
<evidence type="ECO:0000256" key="11">
    <source>
        <dbReference type="ARBA" id="ARBA00023180"/>
    </source>
</evidence>
<evidence type="ECO:0000256" key="3">
    <source>
        <dbReference type="ARBA" id="ARBA00009105"/>
    </source>
</evidence>
<protein>
    <submittedName>
        <fullName evidence="13">DEKNAAC105317</fullName>
    </submittedName>
</protein>
<comment type="pathway">
    <text evidence="2">Protein modification; protein glycosylation.</text>
</comment>
<dbReference type="FunCoup" id="A0A448YTQ3">
    <property type="interactions" value="113"/>
</dbReference>
<keyword evidence="5" id="KW-0808">Transferase</keyword>
<dbReference type="PANTHER" id="PTHR31392:SF1">
    <property type="entry name" value="ALPHA-1,3-MANNOSYLTRANSFERASE MNN1-RELATED"/>
    <property type="match status" value="1"/>
</dbReference>
<accession>A0A448YTQ3</accession>
<dbReference type="InterPro" id="IPR022751">
    <property type="entry name" value="Alpha_mannosyltransferase"/>
</dbReference>
<keyword evidence="9" id="KW-0333">Golgi apparatus</keyword>